<dbReference type="InterPro" id="IPR016181">
    <property type="entry name" value="Acyl_CoA_acyltransferase"/>
</dbReference>
<dbReference type="PANTHER" id="PTHR43792:SF8">
    <property type="entry name" value="[RIBOSOMAL PROTEIN US5]-ALANINE N-ACETYLTRANSFERASE"/>
    <property type="match status" value="1"/>
</dbReference>
<dbReference type="PANTHER" id="PTHR43792">
    <property type="entry name" value="GNAT FAMILY, PUTATIVE (AFU_ORTHOLOGUE AFUA_3G00765)-RELATED-RELATED"/>
    <property type="match status" value="1"/>
</dbReference>
<dbReference type="GO" id="GO:0016747">
    <property type="term" value="F:acyltransferase activity, transferring groups other than amino-acyl groups"/>
    <property type="evidence" value="ECO:0007669"/>
    <property type="project" value="InterPro"/>
</dbReference>
<dbReference type="PATRIC" id="fig|263475.3.peg.882"/>
<keyword evidence="2" id="KW-0012">Acyltransferase</keyword>
<evidence type="ECO:0000259" key="4">
    <source>
        <dbReference type="PROSITE" id="PS51186"/>
    </source>
</evidence>
<name>A0A0M0LK37_9BACL</name>
<dbReference type="OrthoDB" id="9798081at2"/>
<dbReference type="STRING" id="263475.AMD00_02710"/>
<reference evidence="6" key="1">
    <citation type="submission" date="2015-08" db="EMBL/GenBank/DDBJ databases">
        <title>Fjat-10028 dsm 16317.</title>
        <authorList>
            <person name="Liu B."/>
            <person name="Wang J."/>
            <person name="Zhu Y."/>
            <person name="Liu G."/>
            <person name="Chen Q."/>
            <person name="Chen Z."/>
            <person name="Lan J."/>
            <person name="Che J."/>
            <person name="Ge C."/>
            <person name="Shi H."/>
            <person name="Pan Z."/>
            <person name="Liu X."/>
        </authorList>
    </citation>
    <scope>NUCLEOTIDE SEQUENCE [LARGE SCALE GENOMIC DNA]</scope>
    <source>
        <strain evidence="6">DSM 16317</strain>
    </source>
</reference>
<evidence type="ECO:0000313" key="5">
    <source>
        <dbReference type="EMBL" id="KOO51409.1"/>
    </source>
</evidence>
<dbReference type="SUPFAM" id="SSF55729">
    <property type="entry name" value="Acyl-CoA N-acyltransferases (Nat)"/>
    <property type="match status" value="1"/>
</dbReference>
<evidence type="ECO:0000256" key="2">
    <source>
        <dbReference type="ARBA" id="ARBA00023315"/>
    </source>
</evidence>
<organism evidence="5 6">
    <name type="scientific">Viridibacillus arvi</name>
    <dbReference type="NCBI Taxonomy" id="263475"/>
    <lineage>
        <taxon>Bacteria</taxon>
        <taxon>Bacillati</taxon>
        <taxon>Bacillota</taxon>
        <taxon>Bacilli</taxon>
        <taxon>Bacillales</taxon>
        <taxon>Caryophanaceae</taxon>
        <taxon>Viridibacillus</taxon>
    </lineage>
</organism>
<gene>
    <name evidence="5" type="ORF">AMD00_02710</name>
</gene>
<dbReference type="Proteomes" id="UP000036867">
    <property type="component" value="Unassembled WGS sequence"/>
</dbReference>
<dbReference type="Gene3D" id="3.40.630.30">
    <property type="match status" value="1"/>
</dbReference>
<keyword evidence="6" id="KW-1185">Reference proteome</keyword>
<dbReference type="GeneID" id="301135026"/>
<dbReference type="Pfam" id="PF13302">
    <property type="entry name" value="Acetyltransf_3"/>
    <property type="match status" value="1"/>
</dbReference>
<sequence length="181" mass="20690">MIPTFETKRLVIRPYVKTDADKVELLAGNPKVAETTVAIPHPYPKGLAASWISKHEKKAIEIGSYTFAVVLKSTSELLGTLTFRVDIDDNKAELGYWFGVPYWGNGYCTEAARRIIEFGFNELKLNKIRASVMTKNPASMKILTKLDFEKEGVFKQDIMKSGNYEDMVYYGLLRQNYQYNR</sequence>
<evidence type="ECO:0000256" key="1">
    <source>
        <dbReference type="ARBA" id="ARBA00022679"/>
    </source>
</evidence>
<protein>
    <recommendedName>
        <fullName evidence="4">N-acetyltransferase domain-containing protein</fullName>
    </recommendedName>
</protein>
<dbReference type="RefSeq" id="WP_053415548.1">
    <property type="nucleotide sequence ID" value="NZ_LILB01000001.1"/>
</dbReference>
<accession>A0A0M0LK37</accession>
<dbReference type="AlphaFoldDB" id="A0A0M0LK37"/>
<feature type="domain" description="N-acetyltransferase" evidence="4">
    <location>
        <begin position="10"/>
        <end position="175"/>
    </location>
</feature>
<comment type="similarity">
    <text evidence="3">Belongs to the acetyltransferase family. RimJ subfamily.</text>
</comment>
<dbReference type="EMBL" id="LILB01000001">
    <property type="protein sequence ID" value="KOO51409.1"/>
    <property type="molecule type" value="Genomic_DNA"/>
</dbReference>
<evidence type="ECO:0000313" key="6">
    <source>
        <dbReference type="Proteomes" id="UP000036867"/>
    </source>
</evidence>
<dbReference type="InterPro" id="IPR051531">
    <property type="entry name" value="N-acetyltransferase"/>
</dbReference>
<evidence type="ECO:0000256" key="3">
    <source>
        <dbReference type="ARBA" id="ARBA00038502"/>
    </source>
</evidence>
<dbReference type="InterPro" id="IPR000182">
    <property type="entry name" value="GNAT_dom"/>
</dbReference>
<comment type="caution">
    <text evidence="5">The sequence shown here is derived from an EMBL/GenBank/DDBJ whole genome shotgun (WGS) entry which is preliminary data.</text>
</comment>
<proteinExistence type="inferred from homology"/>
<dbReference type="PROSITE" id="PS51186">
    <property type="entry name" value="GNAT"/>
    <property type="match status" value="1"/>
</dbReference>
<keyword evidence="1" id="KW-0808">Transferase</keyword>